<keyword evidence="5 7" id="KW-1133">Transmembrane helix</keyword>
<evidence type="ECO:0000256" key="3">
    <source>
        <dbReference type="ARBA" id="ARBA00022679"/>
    </source>
</evidence>
<gene>
    <name evidence="9" type="ORF">CQ394_13090</name>
</gene>
<dbReference type="InterPro" id="IPR050256">
    <property type="entry name" value="Glycosyltransferase_2"/>
</dbReference>
<keyword evidence="2" id="KW-0328">Glycosyltransferase</keyword>
<name>A0A2A7MLM5_9CLOT</name>
<feature type="domain" description="Glycosyltransferase 2-like" evidence="8">
    <location>
        <begin position="11"/>
        <end position="170"/>
    </location>
</feature>
<keyword evidence="4 7" id="KW-0812">Transmembrane</keyword>
<comment type="caution">
    <text evidence="9">The sequence shown here is derived from an EMBL/GenBank/DDBJ whole genome shotgun (WGS) entry which is preliminary data.</text>
</comment>
<dbReference type="OrthoDB" id="9807778at2"/>
<reference evidence="9 10" key="1">
    <citation type="submission" date="2017-10" db="EMBL/GenBank/DDBJ databases">
        <title>Effective Description of Clostridium neonatale sp. nov. linked to necrotizing enterocolitis in neonates and a clarification of species assignable to the genus Clostridium (Prazmowski 1880) emend. Lawson and Rainey 2016.</title>
        <authorList>
            <person name="Bernard K."/>
            <person name="Burdz T."/>
            <person name="Wiebe D."/>
            <person name="Balcewich B."/>
            <person name="Alfa M."/>
            <person name="Bernier A.-M."/>
        </authorList>
    </citation>
    <scope>NUCLEOTIDE SEQUENCE [LARGE SCALE GENOMIC DNA]</scope>
    <source>
        <strain evidence="9 10">LCDC99A005</strain>
    </source>
</reference>
<comment type="subcellular location">
    <subcellularLocation>
        <location evidence="1">Membrane</location>
        <topology evidence="1">Multi-pass membrane protein</topology>
    </subcellularLocation>
</comment>
<dbReference type="Proteomes" id="UP000220840">
    <property type="component" value="Unassembled WGS sequence"/>
</dbReference>
<dbReference type="Pfam" id="PF00535">
    <property type="entry name" value="Glycos_transf_2"/>
    <property type="match status" value="1"/>
</dbReference>
<accession>A0A2A7MLM5</accession>
<evidence type="ECO:0000313" key="10">
    <source>
        <dbReference type="Proteomes" id="UP000220840"/>
    </source>
</evidence>
<dbReference type="InterPro" id="IPR029044">
    <property type="entry name" value="Nucleotide-diphossugar_trans"/>
</dbReference>
<evidence type="ECO:0000256" key="6">
    <source>
        <dbReference type="ARBA" id="ARBA00023136"/>
    </source>
</evidence>
<evidence type="ECO:0000313" key="9">
    <source>
        <dbReference type="EMBL" id="PEG32586.1"/>
    </source>
</evidence>
<keyword evidence="3 9" id="KW-0808">Transferase</keyword>
<dbReference type="InterPro" id="IPR001173">
    <property type="entry name" value="Glyco_trans_2-like"/>
</dbReference>
<dbReference type="RefSeq" id="WP_058296728.1">
    <property type="nucleotide sequence ID" value="NZ_LN890328.1"/>
</dbReference>
<feature type="transmembrane region" description="Helical" evidence="7">
    <location>
        <begin position="233"/>
        <end position="255"/>
    </location>
</feature>
<dbReference type="SUPFAM" id="SSF53448">
    <property type="entry name" value="Nucleotide-diphospho-sugar transferases"/>
    <property type="match status" value="1"/>
</dbReference>
<dbReference type="PANTHER" id="PTHR48090">
    <property type="entry name" value="UNDECAPRENYL-PHOSPHATE 4-DEOXY-4-FORMAMIDO-L-ARABINOSE TRANSFERASE-RELATED"/>
    <property type="match status" value="1"/>
</dbReference>
<proteinExistence type="predicted"/>
<evidence type="ECO:0000256" key="4">
    <source>
        <dbReference type="ARBA" id="ARBA00022692"/>
    </source>
</evidence>
<dbReference type="AlphaFoldDB" id="A0A2A7MLM5"/>
<feature type="transmembrane region" description="Helical" evidence="7">
    <location>
        <begin position="267"/>
        <end position="296"/>
    </location>
</feature>
<dbReference type="GO" id="GO:0005886">
    <property type="term" value="C:plasma membrane"/>
    <property type="evidence" value="ECO:0007669"/>
    <property type="project" value="TreeGrafter"/>
</dbReference>
<keyword evidence="6 7" id="KW-0472">Membrane</keyword>
<dbReference type="GO" id="GO:0016757">
    <property type="term" value="F:glycosyltransferase activity"/>
    <property type="evidence" value="ECO:0007669"/>
    <property type="project" value="UniProtKB-KW"/>
</dbReference>
<dbReference type="EMBL" id="PDCJ01000001">
    <property type="protein sequence ID" value="PEG32586.1"/>
    <property type="molecule type" value="Genomic_DNA"/>
</dbReference>
<evidence type="ECO:0000256" key="2">
    <source>
        <dbReference type="ARBA" id="ARBA00022676"/>
    </source>
</evidence>
<dbReference type="Gene3D" id="3.90.550.10">
    <property type="entry name" value="Spore Coat Polysaccharide Biosynthesis Protein SpsA, Chain A"/>
    <property type="match status" value="1"/>
</dbReference>
<keyword evidence="10" id="KW-1185">Reference proteome</keyword>
<evidence type="ECO:0000256" key="7">
    <source>
        <dbReference type="SAM" id="Phobius"/>
    </source>
</evidence>
<protein>
    <submittedName>
        <fullName evidence="9">Glycosyl transferase family 2</fullName>
    </submittedName>
</protein>
<sequence>MVINKEKNFVSAVIYIYNNEMYIKNTLERINRKLSDNFEKYEIICVNDNSTDKSVDRIKEFSNKSEQAVITILNMSYHQGLELSMNAGIDFAIGDFIFEFDDIDMDYNDEIIMDVYNKSLKGFDIVSASPKRKMKKTSKLFYKLFNSYSNNSNKLKTETFRVVSRRAINRVQSLNKTIPYRKAVYANCGLKLETIYYNSNLKNNSKYLDNDTRKEVAIESLILFTNITYRASLFITLLMMLGIVLVGLYTIFIFISKKPVQGWTTTMLFLSIAFFAIFAILAVIIKYLSIIVELIFKKQEYMIESIEKLNK</sequence>
<dbReference type="STRING" id="137838.GCA_001458595_04108"/>
<organism evidence="9 10">
    <name type="scientific">Clostridium neonatale</name>
    <dbReference type="NCBI Taxonomy" id="137838"/>
    <lineage>
        <taxon>Bacteria</taxon>
        <taxon>Bacillati</taxon>
        <taxon>Bacillota</taxon>
        <taxon>Clostridia</taxon>
        <taxon>Eubacteriales</taxon>
        <taxon>Clostridiaceae</taxon>
        <taxon>Clostridium</taxon>
    </lineage>
</organism>
<dbReference type="PANTHER" id="PTHR48090:SF1">
    <property type="entry name" value="PROPHAGE BACTOPRENOL GLUCOSYL TRANSFERASE HOMOLOG"/>
    <property type="match status" value="1"/>
</dbReference>
<evidence type="ECO:0000256" key="1">
    <source>
        <dbReference type="ARBA" id="ARBA00004141"/>
    </source>
</evidence>
<evidence type="ECO:0000256" key="5">
    <source>
        <dbReference type="ARBA" id="ARBA00022989"/>
    </source>
</evidence>
<evidence type="ECO:0000259" key="8">
    <source>
        <dbReference type="Pfam" id="PF00535"/>
    </source>
</evidence>